<keyword evidence="2" id="KW-1185">Reference proteome</keyword>
<proteinExistence type="predicted"/>
<dbReference type="EMBL" id="MU276011">
    <property type="protein sequence ID" value="KAI0043613.1"/>
    <property type="molecule type" value="Genomic_DNA"/>
</dbReference>
<protein>
    <submittedName>
        <fullName evidence="1">Uncharacterized protein</fullName>
    </submittedName>
</protein>
<gene>
    <name evidence="1" type="ORF">FA95DRAFT_1563150</name>
</gene>
<reference evidence="1" key="2">
    <citation type="journal article" date="2022" name="New Phytol.">
        <title>Evolutionary transition to the ectomycorrhizal habit in the genomes of a hyperdiverse lineage of mushroom-forming fungi.</title>
        <authorList>
            <person name="Looney B."/>
            <person name="Miyauchi S."/>
            <person name="Morin E."/>
            <person name="Drula E."/>
            <person name="Courty P.E."/>
            <person name="Kohler A."/>
            <person name="Kuo A."/>
            <person name="LaButti K."/>
            <person name="Pangilinan J."/>
            <person name="Lipzen A."/>
            <person name="Riley R."/>
            <person name="Andreopoulos W."/>
            <person name="He G."/>
            <person name="Johnson J."/>
            <person name="Nolan M."/>
            <person name="Tritt A."/>
            <person name="Barry K.W."/>
            <person name="Grigoriev I.V."/>
            <person name="Nagy L.G."/>
            <person name="Hibbett D."/>
            <person name="Henrissat B."/>
            <person name="Matheny P.B."/>
            <person name="Labbe J."/>
            <person name="Martin F.M."/>
        </authorList>
    </citation>
    <scope>NUCLEOTIDE SEQUENCE</scope>
    <source>
        <strain evidence="1">FP105234-sp</strain>
    </source>
</reference>
<comment type="caution">
    <text evidence="1">The sequence shown here is derived from an EMBL/GenBank/DDBJ whole genome shotgun (WGS) entry which is preliminary data.</text>
</comment>
<sequence>MSLIPTSAYQSATPPPSPITTTEAFDFPNDVLYYFLWICFFALLGAGVWVVGLTVCIGIPMWLEERNSNRAAAAAAKGRSEPPHHGARQSDGDQERRAASTEGESDRLLDPPGMSSDAEEGDRDDMTMVGLGDEEAGKP</sequence>
<evidence type="ECO:0000313" key="2">
    <source>
        <dbReference type="Proteomes" id="UP000814033"/>
    </source>
</evidence>
<name>A0ACB8RJB2_9AGAM</name>
<evidence type="ECO:0000313" key="1">
    <source>
        <dbReference type="EMBL" id="KAI0043613.1"/>
    </source>
</evidence>
<accession>A0ACB8RJB2</accession>
<organism evidence="1 2">
    <name type="scientific">Auriscalpium vulgare</name>
    <dbReference type="NCBI Taxonomy" id="40419"/>
    <lineage>
        <taxon>Eukaryota</taxon>
        <taxon>Fungi</taxon>
        <taxon>Dikarya</taxon>
        <taxon>Basidiomycota</taxon>
        <taxon>Agaricomycotina</taxon>
        <taxon>Agaricomycetes</taxon>
        <taxon>Russulales</taxon>
        <taxon>Auriscalpiaceae</taxon>
        <taxon>Auriscalpium</taxon>
    </lineage>
</organism>
<dbReference type="Proteomes" id="UP000814033">
    <property type="component" value="Unassembled WGS sequence"/>
</dbReference>
<reference evidence="1" key="1">
    <citation type="submission" date="2021-02" db="EMBL/GenBank/DDBJ databases">
        <authorList>
            <consortium name="DOE Joint Genome Institute"/>
            <person name="Ahrendt S."/>
            <person name="Looney B.P."/>
            <person name="Miyauchi S."/>
            <person name="Morin E."/>
            <person name="Drula E."/>
            <person name="Courty P.E."/>
            <person name="Chicoki N."/>
            <person name="Fauchery L."/>
            <person name="Kohler A."/>
            <person name="Kuo A."/>
            <person name="Labutti K."/>
            <person name="Pangilinan J."/>
            <person name="Lipzen A."/>
            <person name="Riley R."/>
            <person name="Andreopoulos W."/>
            <person name="He G."/>
            <person name="Johnson J."/>
            <person name="Barry K.W."/>
            <person name="Grigoriev I.V."/>
            <person name="Nagy L."/>
            <person name="Hibbett D."/>
            <person name="Henrissat B."/>
            <person name="Matheny P.B."/>
            <person name="Labbe J."/>
            <person name="Martin F."/>
        </authorList>
    </citation>
    <scope>NUCLEOTIDE SEQUENCE</scope>
    <source>
        <strain evidence="1">FP105234-sp</strain>
    </source>
</reference>